<comment type="caution">
    <text evidence="2">The sequence shown here is derived from an EMBL/GenBank/DDBJ whole genome shotgun (WGS) entry which is preliminary data.</text>
</comment>
<keyword evidence="3" id="KW-1185">Reference proteome</keyword>
<dbReference type="InterPro" id="IPR006680">
    <property type="entry name" value="Amidohydro-rel"/>
</dbReference>
<proteinExistence type="predicted"/>
<name>A0ABQ3DHC7_9ACTN</name>
<dbReference type="Gene3D" id="3.20.20.140">
    <property type="entry name" value="Metal-dependent hydrolases"/>
    <property type="match status" value="1"/>
</dbReference>
<evidence type="ECO:0000313" key="2">
    <source>
        <dbReference type="EMBL" id="GHA74190.1"/>
    </source>
</evidence>
<reference evidence="3" key="1">
    <citation type="journal article" date="2019" name="Int. J. Syst. Evol. Microbiol.">
        <title>The Global Catalogue of Microorganisms (GCM) 10K type strain sequencing project: providing services to taxonomists for standard genome sequencing and annotation.</title>
        <authorList>
            <consortium name="The Broad Institute Genomics Platform"/>
            <consortium name="The Broad Institute Genome Sequencing Center for Infectious Disease"/>
            <person name="Wu L."/>
            <person name="Ma J."/>
        </authorList>
    </citation>
    <scope>NUCLEOTIDE SEQUENCE [LARGE SCALE GENOMIC DNA]</scope>
    <source>
        <strain evidence="3">JCM 4733</strain>
    </source>
</reference>
<sequence>MFGSDWPVCLLAADYGEVVAVADKLIDPLSPQEPGAVFGETAAEWYRIPLYDWLRPSVR</sequence>
<organism evidence="2 3">
    <name type="scientific">Streptomyces canarius</name>
    <dbReference type="NCBI Taxonomy" id="285453"/>
    <lineage>
        <taxon>Bacteria</taxon>
        <taxon>Bacillati</taxon>
        <taxon>Actinomycetota</taxon>
        <taxon>Actinomycetes</taxon>
        <taxon>Kitasatosporales</taxon>
        <taxon>Streptomycetaceae</taxon>
        <taxon>Streptomyces</taxon>
    </lineage>
</organism>
<dbReference type="SUPFAM" id="SSF51556">
    <property type="entry name" value="Metallo-dependent hydrolases"/>
    <property type="match status" value="1"/>
</dbReference>
<evidence type="ECO:0000259" key="1">
    <source>
        <dbReference type="Pfam" id="PF04909"/>
    </source>
</evidence>
<accession>A0ABQ3DHC7</accession>
<feature type="domain" description="Amidohydrolase-related" evidence="1">
    <location>
        <begin position="1"/>
        <end position="48"/>
    </location>
</feature>
<dbReference type="InterPro" id="IPR032466">
    <property type="entry name" value="Metal_Hydrolase"/>
</dbReference>
<dbReference type="EMBL" id="BMVN01000095">
    <property type="protein sequence ID" value="GHA74190.1"/>
    <property type="molecule type" value="Genomic_DNA"/>
</dbReference>
<protein>
    <recommendedName>
        <fullName evidence="1">Amidohydrolase-related domain-containing protein</fullName>
    </recommendedName>
</protein>
<dbReference type="Pfam" id="PF04909">
    <property type="entry name" value="Amidohydro_2"/>
    <property type="match status" value="1"/>
</dbReference>
<dbReference type="Proteomes" id="UP000653644">
    <property type="component" value="Unassembled WGS sequence"/>
</dbReference>
<gene>
    <name evidence="2" type="ORF">GCM10010345_90940</name>
</gene>
<evidence type="ECO:0000313" key="3">
    <source>
        <dbReference type="Proteomes" id="UP000653644"/>
    </source>
</evidence>